<accession>A0A9P4Z1M7</accession>
<gene>
    <name evidence="3" type="ORF">GMORB2_0667</name>
</gene>
<protein>
    <submittedName>
        <fullName evidence="3">G-patch domain</fullName>
    </submittedName>
</protein>
<dbReference type="GeneID" id="55966897"/>
<feature type="compositionally biased region" description="Low complexity" evidence="1">
    <location>
        <begin position="70"/>
        <end position="83"/>
    </location>
</feature>
<feature type="domain" description="G-patch" evidence="2">
    <location>
        <begin position="161"/>
        <end position="209"/>
    </location>
</feature>
<dbReference type="AlphaFoldDB" id="A0A9P4Z1M7"/>
<dbReference type="InterPro" id="IPR039146">
    <property type="entry name" value="GPANK1"/>
</dbReference>
<dbReference type="PANTHER" id="PTHR20923:SF1">
    <property type="entry name" value="G PATCH DOMAIN AND ANKYRIN REPEAT-CONTAINING PROTEIN 1"/>
    <property type="match status" value="1"/>
</dbReference>
<dbReference type="GO" id="GO:0003676">
    <property type="term" value="F:nucleic acid binding"/>
    <property type="evidence" value="ECO:0007669"/>
    <property type="project" value="InterPro"/>
</dbReference>
<feature type="compositionally biased region" description="Low complexity" evidence="1">
    <location>
        <begin position="105"/>
        <end position="114"/>
    </location>
</feature>
<evidence type="ECO:0000256" key="1">
    <source>
        <dbReference type="SAM" id="MobiDB-lite"/>
    </source>
</evidence>
<dbReference type="InterPro" id="IPR000467">
    <property type="entry name" value="G_patch_dom"/>
</dbReference>
<evidence type="ECO:0000313" key="4">
    <source>
        <dbReference type="Proteomes" id="UP000749293"/>
    </source>
</evidence>
<proteinExistence type="predicted"/>
<dbReference type="Pfam" id="PF01585">
    <property type="entry name" value="G-patch"/>
    <property type="match status" value="1"/>
</dbReference>
<name>A0A9P4Z1M7_9HYPO</name>
<comment type="caution">
    <text evidence="3">The sequence shown here is derived from an EMBL/GenBank/DDBJ whole genome shotgun (WGS) entry which is preliminary data.</text>
</comment>
<dbReference type="Proteomes" id="UP000749293">
    <property type="component" value="Unassembled WGS sequence"/>
</dbReference>
<dbReference type="PROSITE" id="PS50174">
    <property type="entry name" value="G_PATCH"/>
    <property type="match status" value="1"/>
</dbReference>
<feature type="compositionally biased region" description="Basic and acidic residues" evidence="1">
    <location>
        <begin position="230"/>
        <end position="245"/>
    </location>
</feature>
<organism evidence="3 4">
    <name type="scientific">Geosmithia morbida</name>
    <dbReference type="NCBI Taxonomy" id="1094350"/>
    <lineage>
        <taxon>Eukaryota</taxon>
        <taxon>Fungi</taxon>
        <taxon>Dikarya</taxon>
        <taxon>Ascomycota</taxon>
        <taxon>Pezizomycotina</taxon>
        <taxon>Sordariomycetes</taxon>
        <taxon>Hypocreomycetidae</taxon>
        <taxon>Hypocreales</taxon>
        <taxon>Bionectriaceae</taxon>
        <taxon>Geosmithia</taxon>
    </lineage>
</organism>
<dbReference type="RefSeq" id="XP_035325582.1">
    <property type="nucleotide sequence ID" value="XM_035462652.1"/>
</dbReference>
<reference evidence="3" key="1">
    <citation type="submission" date="2020-03" db="EMBL/GenBank/DDBJ databases">
        <title>Site-based positive gene gene selection in Geosmithia morbida across the United States reveals a broad range of putative effectors and factors for local host and environmental adapation.</title>
        <authorList>
            <person name="Onufrak A."/>
            <person name="Murdoch R.W."/>
            <person name="Gazis R."/>
            <person name="Huff M."/>
            <person name="Staton M."/>
            <person name="Klingeman W."/>
            <person name="Hadziabdic D."/>
        </authorList>
    </citation>
    <scope>NUCLEOTIDE SEQUENCE</scope>
    <source>
        <strain evidence="3">1262</strain>
    </source>
</reference>
<dbReference type="EMBL" id="JAANYQ010000001">
    <property type="protein sequence ID" value="KAF4126930.1"/>
    <property type="molecule type" value="Genomic_DNA"/>
</dbReference>
<feature type="region of interest" description="Disordered" evidence="1">
    <location>
        <begin position="1"/>
        <end position="56"/>
    </location>
</feature>
<feature type="region of interest" description="Disordered" evidence="1">
    <location>
        <begin position="70"/>
        <end position="122"/>
    </location>
</feature>
<evidence type="ECO:0000313" key="3">
    <source>
        <dbReference type="EMBL" id="KAF4126930.1"/>
    </source>
</evidence>
<evidence type="ECO:0000259" key="2">
    <source>
        <dbReference type="PROSITE" id="PS50174"/>
    </source>
</evidence>
<sequence length="273" mass="29064">MDTRGSDYSYNDGYEDDVPLHRKQAFGSGIKRKRVEFVRAKDDDESAVGASQKRGNASAMGDLYASIVLGSSSSSSSRSSGSSKTKPDQAASTARMGDDSESREAVPAAPPSSSSEEHGNEQEAICTICSLSITGSVARHNASLAHQASLEHSHPPSALDRSRMGLRALKAQGWDPDARRGLGREGEGVRYPIKTAAKEDTLGIGAVIPPPGAGSAGKKEQARPPARPMGAKEMRRLAEEERRRGEDLHRELYGRVDVERYLRGDGGGSSGLT</sequence>
<dbReference type="OrthoDB" id="20282at2759"/>
<dbReference type="PANTHER" id="PTHR20923">
    <property type="entry name" value="BAT4 PROTEIN-RELATED"/>
    <property type="match status" value="1"/>
</dbReference>
<keyword evidence="4" id="KW-1185">Reference proteome</keyword>
<dbReference type="SMART" id="SM00443">
    <property type="entry name" value="G_patch"/>
    <property type="match status" value="1"/>
</dbReference>
<feature type="region of interest" description="Disordered" evidence="1">
    <location>
        <begin position="205"/>
        <end position="245"/>
    </location>
</feature>